<proteinExistence type="predicted"/>
<feature type="compositionally biased region" description="Basic residues" evidence="1">
    <location>
        <begin position="168"/>
        <end position="183"/>
    </location>
</feature>
<name>A0ABR1HIY4_9HYPO</name>
<protein>
    <submittedName>
        <fullName evidence="2">Uncharacterized protein</fullName>
    </submittedName>
</protein>
<evidence type="ECO:0000256" key="1">
    <source>
        <dbReference type="SAM" id="MobiDB-lite"/>
    </source>
</evidence>
<gene>
    <name evidence="2" type="ORF">QQX98_002709</name>
</gene>
<comment type="caution">
    <text evidence="2">The sequence shown here is derived from an EMBL/GenBank/DDBJ whole genome shotgun (WGS) entry which is preliminary data.</text>
</comment>
<evidence type="ECO:0000313" key="2">
    <source>
        <dbReference type="EMBL" id="KAK7420511.1"/>
    </source>
</evidence>
<accession>A0ABR1HIY4</accession>
<dbReference type="Proteomes" id="UP001498476">
    <property type="component" value="Unassembled WGS sequence"/>
</dbReference>
<feature type="region of interest" description="Disordered" evidence="1">
    <location>
        <begin position="161"/>
        <end position="183"/>
    </location>
</feature>
<organism evidence="2 3">
    <name type="scientific">Neonectria punicea</name>
    <dbReference type="NCBI Taxonomy" id="979145"/>
    <lineage>
        <taxon>Eukaryota</taxon>
        <taxon>Fungi</taxon>
        <taxon>Dikarya</taxon>
        <taxon>Ascomycota</taxon>
        <taxon>Pezizomycotina</taxon>
        <taxon>Sordariomycetes</taxon>
        <taxon>Hypocreomycetidae</taxon>
        <taxon>Hypocreales</taxon>
        <taxon>Nectriaceae</taxon>
        <taxon>Neonectria</taxon>
    </lineage>
</organism>
<keyword evidence="3" id="KW-1185">Reference proteome</keyword>
<dbReference type="EMBL" id="JAZAVJ010000029">
    <property type="protein sequence ID" value="KAK7420511.1"/>
    <property type="molecule type" value="Genomic_DNA"/>
</dbReference>
<reference evidence="2 3" key="1">
    <citation type="journal article" date="2025" name="Microbiol. Resour. Announc.">
        <title>Draft genome sequences for Neonectria magnoliae and Neonectria punicea, canker pathogens of Liriodendron tulipifera and Acer saccharum in West Virginia.</title>
        <authorList>
            <person name="Petronek H.M."/>
            <person name="Kasson M.T."/>
            <person name="Metheny A.M."/>
            <person name="Stauder C.M."/>
            <person name="Lovett B."/>
            <person name="Lynch S.C."/>
            <person name="Garnas J.R."/>
            <person name="Kasson L.R."/>
            <person name="Stajich J.E."/>
        </authorList>
    </citation>
    <scope>NUCLEOTIDE SEQUENCE [LARGE SCALE GENOMIC DNA]</scope>
    <source>
        <strain evidence="2 3">NRRL 64653</strain>
    </source>
</reference>
<sequence length="183" mass="20590">MEHALDMEMMDMEIGNTQISPHILQTPPQTPPQNPPEFHAALEQTLQVQWLPALPSRAAVLPAMIRAQNLSPQAEHRKLKQKAGLCLRIAQIAYKCETLAWKLGHSQLAELYRVNGQELAVVHEQLNQAVAELEARSWKWRAALDQIATSGQPAATEFLREAALRNRGDRRRGNGRGKGNRKR</sequence>
<evidence type="ECO:0000313" key="3">
    <source>
        <dbReference type="Proteomes" id="UP001498476"/>
    </source>
</evidence>